<dbReference type="PANTHER" id="PTHR35145">
    <property type="entry name" value="CYTOPLASMIC PROTEIN-RELATED"/>
    <property type="match status" value="1"/>
</dbReference>
<dbReference type="EMBL" id="LR214939">
    <property type="protein sequence ID" value="VEU56202.1"/>
    <property type="molecule type" value="Genomic_DNA"/>
</dbReference>
<dbReference type="AlphaFoldDB" id="A0A448ZY66"/>
<keyword evidence="1" id="KW-0614">Plasmid</keyword>
<accession>A0A448ZY66</accession>
<name>A0A448ZY66_METSV</name>
<evidence type="ECO:0000313" key="1">
    <source>
        <dbReference type="EMBL" id="VEU56202.1"/>
    </source>
</evidence>
<dbReference type="SUPFAM" id="SSF142906">
    <property type="entry name" value="YjbR-like"/>
    <property type="match status" value="1"/>
</dbReference>
<sequence>MVDEIFDNKKANFDKLTKFAFKKQNDIYTYEQKLSNPNFLLKITIGKDDKVNAKIIDIAFNDEYNLHNVQNFYGPFKAQISNEYQKILTEISEKCFENIGDNKFNSIQTKEIIEYIKNKYHDELEFLWDKYPKSAIARFKETKEWYLLIMKIKASSLKLNLDKEIVIINLHNNEDEILKLLDNKQYFSAYHMNKKHWYTIILDNGLESNAIFKQIDESYKLALSK</sequence>
<dbReference type="InterPro" id="IPR007351">
    <property type="entry name" value="YjbR"/>
</dbReference>
<protein>
    <submittedName>
        <fullName evidence="1">Uncharacterized protein conserved in bacteria</fullName>
    </submittedName>
</protein>
<dbReference type="Gene3D" id="3.90.1150.30">
    <property type="match status" value="1"/>
</dbReference>
<proteinExistence type="predicted"/>
<gene>
    <name evidence="1" type="ORF">NCTC10113_01098</name>
</gene>
<organism evidence="1">
    <name type="scientific">Metamycoplasma salivarium</name>
    <name type="common">Mycoplasma salivarium</name>
    <dbReference type="NCBI Taxonomy" id="2124"/>
    <lineage>
        <taxon>Bacteria</taxon>
        <taxon>Bacillati</taxon>
        <taxon>Mycoplasmatota</taxon>
        <taxon>Mycoplasmoidales</taxon>
        <taxon>Metamycoplasmataceae</taxon>
        <taxon>Metamycoplasma</taxon>
    </lineage>
</organism>
<reference evidence="1" key="1">
    <citation type="submission" date="2019-01" db="EMBL/GenBank/DDBJ databases">
        <authorList>
            <consortium name="Pathogen Informatics"/>
        </authorList>
    </citation>
    <scope>NUCLEOTIDE SEQUENCE [LARGE SCALE GENOMIC DNA]</scope>
    <source>
        <strain evidence="1">NCTC10113</strain>
    </source>
</reference>
<dbReference type="InterPro" id="IPR058532">
    <property type="entry name" value="YjbR/MT2646/Rv2570-like"/>
</dbReference>
<dbReference type="InterPro" id="IPR038056">
    <property type="entry name" value="YjbR-like_sf"/>
</dbReference>
<dbReference type="Pfam" id="PF04237">
    <property type="entry name" value="YjbR"/>
    <property type="match status" value="1"/>
</dbReference>
<dbReference type="PANTHER" id="PTHR35145:SF1">
    <property type="entry name" value="CYTOPLASMIC PROTEIN"/>
    <property type="match status" value="1"/>
</dbReference>
<geneLocation type="plasmid" evidence="1">
    <name>2</name>
</geneLocation>